<keyword evidence="1" id="KW-0812">Transmembrane</keyword>
<feature type="transmembrane region" description="Helical" evidence="1">
    <location>
        <begin position="182"/>
        <end position="205"/>
    </location>
</feature>
<proteinExistence type="predicted"/>
<evidence type="ECO:0000313" key="2">
    <source>
        <dbReference type="EMBL" id="KAJ1353488.1"/>
    </source>
</evidence>
<gene>
    <name evidence="2" type="ORF">KIN20_010126</name>
</gene>
<dbReference type="AlphaFoldDB" id="A0AAD5QIM6"/>
<evidence type="ECO:0000256" key="1">
    <source>
        <dbReference type="SAM" id="Phobius"/>
    </source>
</evidence>
<dbReference type="EMBL" id="JAHQIW010001730">
    <property type="protein sequence ID" value="KAJ1353488.1"/>
    <property type="molecule type" value="Genomic_DNA"/>
</dbReference>
<keyword evidence="3" id="KW-1185">Reference proteome</keyword>
<name>A0AAD5QIM6_PARTN</name>
<accession>A0AAD5QIM6</accession>
<comment type="caution">
    <text evidence="2">The sequence shown here is derived from an EMBL/GenBank/DDBJ whole genome shotgun (WGS) entry which is preliminary data.</text>
</comment>
<keyword evidence="1" id="KW-1133">Transmembrane helix</keyword>
<protein>
    <submittedName>
        <fullName evidence="2">Uncharacterized protein</fullName>
    </submittedName>
</protein>
<keyword evidence="1" id="KW-0472">Membrane</keyword>
<reference evidence="2" key="1">
    <citation type="submission" date="2021-06" db="EMBL/GenBank/DDBJ databases">
        <title>Parelaphostrongylus tenuis whole genome reference sequence.</title>
        <authorList>
            <person name="Garwood T.J."/>
            <person name="Larsen P.A."/>
            <person name="Fountain-Jones N.M."/>
            <person name="Garbe J.R."/>
            <person name="Macchietto M.G."/>
            <person name="Kania S.A."/>
            <person name="Gerhold R.W."/>
            <person name="Richards J.E."/>
            <person name="Wolf T.M."/>
        </authorList>
    </citation>
    <scope>NUCLEOTIDE SEQUENCE</scope>
    <source>
        <strain evidence="2">MNPRO001-30</strain>
        <tissue evidence="2">Meninges</tissue>
    </source>
</reference>
<organism evidence="2 3">
    <name type="scientific">Parelaphostrongylus tenuis</name>
    <name type="common">Meningeal worm</name>
    <dbReference type="NCBI Taxonomy" id="148309"/>
    <lineage>
        <taxon>Eukaryota</taxon>
        <taxon>Metazoa</taxon>
        <taxon>Ecdysozoa</taxon>
        <taxon>Nematoda</taxon>
        <taxon>Chromadorea</taxon>
        <taxon>Rhabditida</taxon>
        <taxon>Rhabditina</taxon>
        <taxon>Rhabditomorpha</taxon>
        <taxon>Strongyloidea</taxon>
        <taxon>Metastrongylidae</taxon>
        <taxon>Parelaphostrongylus</taxon>
    </lineage>
</organism>
<evidence type="ECO:0000313" key="3">
    <source>
        <dbReference type="Proteomes" id="UP001196413"/>
    </source>
</evidence>
<sequence length="217" mass="24091">MSLVCEIDPANAFVLQGTSRHCATCDSIWQKLSSHGLCPFQSLPGSFDTLFSNNIEEYCNKSFVPCLFTAGFSCIMVFFESDTIVAGCIRDIGSKFVKFQQSAHNPKVQEVVDIGHIYIGNPCSARSDNCAPSEVIHENRSMILPTCCCKGHRCTSPYAYRPALINSTFIVKDLPFSGRYQLYILAVCYATTFFAITVNACMTVYNSYCNNVIVKNQ</sequence>
<dbReference type="Proteomes" id="UP001196413">
    <property type="component" value="Unassembled WGS sequence"/>
</dbReference>